<proteinExistence type="predicted"/>
<protein>
    <submittedName>
        <fullName evidence="2">Uncharacterized protein</fullName>
    </submittedName>
</protein>
<comment type="caution">
    <text evidence="2">The sequence shown here is derived from an EMBL/GenBank/DDBJ whole genome shotgun (WGS) entry which is preliminary data.</text>
</comment>
<evidence type="ECO:0000313" key="2">
    <source>
        <dbReference type="EMBL" id="GAA2085711.1"/>
    </source>
</evidence>
<accession>A0ABN2W8L3</accession>
<organism evidence="2 3">
    <name type="scientific">Aeromicrobium halocynthiae</name>
    <dbReference type="NCBI Taxonomy" id="560557"/>
    <lineage>
        <taxon>Bacteria</taxon>
        <taxon>Bacillati</taxon>
        <taxon>Actinomycetota</taxon>
        <taxon>Actinomycetes</taxon>
        <taxon>Propionibacteriales</taxon>
        <taxon>Nocardioidaceae</taxon>
        <taxon>Aeromicrobium</taxon>
    </lineage>
</organism>
<feature type="region of interest" description="Disordered" evidence="1">
    <location>
        <begin position="1"/>
        <end position="68"/>
    </location>
</feature>
<evidence type="ECO:0000256" key="1">
    <source>
        <dbReference type="SAM" id="MobiDB-lite"/>
    </source>
</evidence>
<reference evidence="2 3" key="1">
    <citation type="journal article" date="2019" name="Int. J. Syst. Evol. Microbiol.">
        <title>The Global Catalogue of Microorganisms (GCM) 10K type strain sequencing project: providing services to taxonomists for standard genome sequencing and annotation.</title>
        <authorList>
            <consortium name="The Broad Institute Genomics Platform"/>
            <consortium name="The Broad Institute Genome Sequencing Center for Infectious Disease"/>
            <person name="Wu L."/>
            <person name="Ma J."/>
        </authorList>
    </citation>
    <scope>NUCLEOTIDE SEQUENCE [LARGE SCALE GENOMIC DNA]</scope>
    <source>
        <strain evidence="2 3">JCM 15749</strain>
    </source>
</reference>
<sequence length="68" mass="7195">MITGSTWKAKTLPSSGRTGPNRKPIPSPEVSMTDWKPSESEPSARRPGGQSRVARPPVGPDSHQGEGS</sequence>
<keyword evidence="3" id="KW-1185">Reference proteome</keyword>
<dbReference type="Proteomes" id="UP001501480">
    <property type="component" value="Unassembled WGS sequence"/>
</dbReference>
<feature type="compositionally biased region" description="Polar residues" evidence="1">
    <location>
        <begin position="1"/>
        <end position="18"/>
    </location>
</feature>
<gene>
    <name evidence="2" type="ORF">GCM10009821_29210</name>
</gene>
<name>A0ABN2W8L3_9ACTN</name>
<dbReference type="EMBL" id="BAAAPY010000017">
    <property type="protein sequence ID" value="GAA2085711.1"/>
    <property type="molecule type" value="Genomic_DNA"/>
</dbReference>
<evidence type="ECO:0000313" key="3">
    <source>
        <dbReference type="Proteomes" id="UP001501480"/>
    </source>
</evidence>